<feature type="transmembrane region" description="Helical" evidence="7">
    <location>
        <begin position="12"/>
        <end position="36"/>
    </location>
</feature>
<dbReference type="STRING" id="1413211.U473_06365"/>
<evidence type="ECO:0000256" key="5">
    <source>
        <dbReference type="ARBA" id="ARBA00022801"/>
    </source>
</evidence>
<dbReference type="Proteomes" id="UP000070352">
    <property type="component" value="Unassembled WGS sequence"/>
</dbReference>
<dbReference type="PANTHER" id="PTHR43390:SF1">
    <property type="entry name" value="CHLOROPLAST PROCESSING PEPTIDASE"/>
    <property type="match status" value="1"/>
</dbReference>
<dbReference type="RefSeq" id="WP_068724478.1">
    <property type="nucleotide sequence ID" value="NZ_LSKU01000001.1"/>
</dbReference>
<evidence type="ECO:0000256" key="7">
    <source>
        <dbReference type="RuleBase" id="RU362042"/>
    </source>
</evidence>
<accession>A0A135L3Z9</accession>
<evidence type="ECO:0000256" key="4">
    <source>
        <dbReference type="ARBA" id="ARBA00013208"/>
    </source>
</evidence>
<evidence type="ECO:0000313" key="10">
    <source>
        <dbReference type="Proteomes" id="UP000070352"/>
    </source>
</evidence>
<feature type="active site" evidence="6">
    <location>
        <position position="81"/>
    </location>
</feature>
<evidence type="ECO:0000256" key="2">
    <source>
        <dbReference type="ARBA" id="ARBA00004401"/>
    </source>
</evidence>
<sequence length="175" mass="19979">METKILKELFEWAKSLTIAVILAFLIHTFLFAVVVVSGPSMEPTLQNNERLIMNKIIYKIHAPKRGDIVIFHASEKEDYIKRVIGEPGDKVEFRNQQLYINDQPTQEPYLDRYSGKIITEDFPPVTVPDGMIFVVGDNRGNSTDSRIIGPISLNKVIGRADLAIWPLSQIRKLWN</sequence>
<comment type="caution">
    <text evidence="9">The sequence shown here is derived from an EMBL/GenBank/DDBJ whole genome shotgun (WGS) entry which is preliminary data.</text>
</comment>
<keyword evidence="7" id="KW-0472">Membrane</keyword>
<dbReference type="EMBL" id="LSKU01000001">
    <property type="protein sequence ID" value="KXG43680.1"/>
    <property type="molecule type" value="Genomic_DNA"/>
</dbReference>
<dbReference type="InterPro" id="IPR036286">
    <property type="entry name" value="LexA/Signal_pep-like_sf"/>
</dbReference>
<dbReference type="SUPFAM" id="SSF51306">
    <property type="entry name" value="LexA/Signal peptidase"/>
    <property type="match status" value="1"/>
</dbReference>
<evidence type="ECO:0000259" key="8">
    <source>
        <dbReference type="Pfam" id="PF10502"/>
    </source>
</evidence>
<evidence type="ECO:0000256" key="3">
    <source>
        <dbReference type="ARBA" id="ARBA00009370"/>
    </source>
</evidence>
<organism evidence="9 10">
    <name type="scientific">Tepidibacillus decaturensis</name>
    <dbReference type="NCBI Taxonomy" id="1413211"/>
    <lineage>
        <taxon>Bacteria</taxon>
        <taxon>Bacillati</taxon>
        <taxon>Bacillota</taxon>
        <taxon>Bacilli</taxon>
        <taxon>Bacillales</taxon>
        <taxon>Bacillaceae</taxon>
        <taxon>Tepidibacillus</taxon>
    </lineage>
</organism>
<comment type="catalytic activity">
    <reaction evidence="1 7">
        <text>Cleavage of hydrophobic, N-terminal signal or leader sequences from secreted and periplasmic proteins.</text>
        <dbReference type="EC" id="3.4.21.89"/>
    </reaction>
</comment>
<reference evidence="9 10" key="1">
    <citation type="submission" date="2016-02" db="EMBL/GenBank/DDBJ databases">
        <title>Draft Genome for Tepidibacillus decaturensis nov. sp. Strain Z9, an Anaerobic, Moderately Thermophilic and Heterotrophic Bacterium from Deep Subsurface of the Illinois Basin, USA.</title>
        <authorList>
            <person name="Dong Y."/>
            <person name="Chang J.Y."/>
            <person name="Sanford R."/>
            <person name="Fouke B.W."/>
        </authorList>
    </citation>
    <scope>NUCLEOTIDE SEQUENCE [LARGE SCALE GENOMIC DNA]</scope>
    <source>
        <strain evidence="9 10">Z9</strain>
    </source>
</reference>
<dbReference type="InterPro" id="IPR000223">
    <property type="entry name" value="Pept_S26A_signal_pept_1"/>
</dbReference>
<dbReference type="PROSITE" id="PS00761">
    <property type="entry name" value="SPASE_I_3"/>
    <property type="match status" value="1"/>
</dbReference>
<dbReference type="OrthoDB" id="9802919at2"/>
<keyword evidence="10" id="KW-1185">Reference proteome</keyword>
<dbReference type="GO" id="GO:0004252">
    <property type="term" value="F:serine-type endopeptidase activity"/>
    <property type="evidence" value="ECO:0007669"/>
    <property type="project" value="InterPro"/>
</dbReference>
<dbReference type="InterPro" id="IPR019758">
    <property type="entry name" value="Pept_S26A_signal_pept_1_CS"/>
</dbReference>
<dbReference type="EC" id="3.4.21.89" evidence="4 7"/>
<dbReference type="Pfam" id="PF10502">
    <property type="entry name" value="Peptidase_S26"/>
    <property type="match status" value="1"/>
</dbReference>
<dbReference type="NCBIfam" id="TIGR02227">
    <property type="entry name" value="sigpep_I_bact"/>
    <property type="match status" value="1"/>
</dbReference>
<dbReference type="GO" id="GO:0006465">
    <property type="term" value="P:signal peptide processing"/>
    <property type="evidence" value="ECO:0007669"/>
    <property type="project" value="InterPro"/>
</dbReference>
<proteinExistence type="inferred from homology"/>
<dbReference type="PRINTS" id="PR00727">
    <property type="entry name" value="LEADERPTASE"/>
</dbReference>
<dbReference type="GO" id="GO:0009003">
    <property type="term" value="F:signal peptidase activity"/>
    <property type="evidence" value="ECO:0007669"/>
    <property type="project" value="UniProtKB-EC"/>
</dbReference>
<dbReference type="PANTHER" id="PTHR43390">
    <property type="entry name" value="SIGNAL PEPTIDASE I"/>
    <property type="match status" value="1"/>
</dbReference>
<keyword evidence="7" id="KW-0645">Protease</keyword>
<dbReference type="GO" id="GO:0005886">
    <property type="term" value="C:plasma membrane"/>
    <property type="evidence" value="ECO:0007669"/>
    <property type="project" value="UniProtKB-SubCell"/>
</dbReference>
<keyword evidence="5 7" id="KW-0378">Hydrolase</keyword>
<keyword evidence="7" id="KW-1133">Transmembrane helix</keyword>
<evidence type="ECO:0000313" key="9">
    <source>
        <dbReference type="EMBL" id="KXG43680.1"/>
    </source>
</evidence>
<dbReference type="InterPro" id="IPR019757">
    <property type="entry name" value="Pept_S26A_signal_pept_1_Lys-AS"/>
</dbReference>
<dbReference type="InterPro" id="IPR019533">
    <property type="entry name" value="Peptidase_S26"/>
</dbReference>
<keyword evidence="7" id="KW-0812">Transmembrane</keyword>
<dbReference type="CDD" id="cd06530">
    <property type="entry name" value="S26_SPase_I"/>
    <property type="match status" value="1"/>
</dbReference>
<comment type="similarity">
    <text evidence="3 7">Belongs to the peptidase S26 family.</text>
</comment>
<protein>
    <recommendedName>
        <fullName evidence="4 7">Signal peptidase I</fullName>
        <ecNumber evidence="4 7">3.4.21.89</ecNumber>
    </recommendedName>
</protein>
<feature type="active site" evidence="6">
    <location>
        <position position="40"/>
    </location>
</feature>
<dbReference type="Gene3D" id="2.10.109.10">
    <property type="entry name" value="Umud Fragment, subunit A"/>
    <property type="match status" value="1"/>
</dbReference>
<gene>
    <name evidence="9" type="ORF">U473_06365</name>
</gene>
<dbReference type="PROSITE" id="PS00760">
    <property type="entry name" value="SPASE_I_2"/>
    <property type="match status" value="1"/>
</dbReference>
<comment type="subcellular location">
    <subcellularLocation>
        <location evidence="2">Cell membrane</location>
        <topology evidence="2">Single-pass type II membrane protein</topology>
    </subcellularLocation>
    <subcellularLocation>
        <location evidence="7">Membrane</location>
        <topology evidence="7">Single-pass type II membrane protein</topology>
    </subcellularLocation>
</comment>
<dbReference type="AlphaFoldDB" id="A0A135L3Z9"/>
<evidence type="ECO:0000256" key="6">
    <source>
        <dbReference type="PIRSR" id="PIRSR600223-1"/>
    </source>
</evidence>
<feature type="domain" description="Peptidase S26" evidence="8">
    <location>
        <begin position="10"/>
        <end position="165"/>
    </location>
</feature>
<name>A0A135L3Z9_9BACI</name>
<evidence type="ECO:0000256" key="1">
    <source>
        <dbReference type="ARBA" id="ARBA00000677"/>
    </source>
</evidence>